<dbReference type="Proteomes" id="UP000032336">
    <property type="component" value="Unassembled WGS sequence"/>
</dbReference>
<dbReference type="InterPro" id="IPR011051">
    <property type="entry name" value="RmlC_Cupin_sf"/>
</dbReference>
<evidence type="ECO:0000313" key="4">
    <source>
        <dbReference type="Proteomes" id="UP000032336"/>
    </source>
</evidence>
<dbReference type="PANTHER" id="PTHR46797:SF1">
    <property type="entry name" value="METHYLPHOSPHONATE SYNTHASE"/>
    <property type="match status" value="1"/>
</dbReference>
<dbReference type="PROSITE" id="PS50943">
    <property type="entry name" value="HTH_CROC1"/>
    <property type="match status" value="1"/>
</dbReference>
<dbReference type="SUPFAM" id="SSF47413">
    <property type="entry name" value="lambda repressor-like DNA-binding domains"/>
    <property type="match status" value="1"/>
</dbReference>
<proteinExistence type="predicted"/>
<gene>
    <name evidence="3" type="primary">puuR</name>
    <name evidence="3" type="ORF">FEAC_11390</name>
</gene>
<dbReference type="Gene3D" id="2.60.120.10">
    <property type="entry name" value="Jelly Rolls"/>
    <property type="match status" value="1"/>
</dbReference>
<dbReference type="eggNOG" id="COG1396">
    <property type="taxonomic scope" value="Bacteria"/>
</dbReference>
<dbReference type="InterPro" id="IPR013096">
    <property type="entry name" value="Cupin_2"/>
</dbReference>
<evidence type="ECO:0000256" key="1">
    <source>
        <dbReference type="ARBA" id="ARBA00023125"/>
    </source>
</evidence>
<dbReference type="SMART" id="SM00530">
    <property type="entry name" value="HTH_XRE"/>
    <property type="match status" value="1"/>
</dbReference>
<dbReference type="GO" id="GO:0005829">
    <property type="term" value="C:cytosol"/>
    <property type="evidence" value="ECO:0007669"/>
    <property type="project" value="TreeGrafter"/>
</dbReference>
<name>A0A0D8FUP9_9ACTN</name>
<comment type="caution">
    <text evidence="3">The sequence shown here is derived from an EMBL/GenBank/DDBJ whole genome shotgun (WGS) entry which is preliminary data.</text>
</comment>
<dbReference type="GO" id="GO:0003677">
    <property type="term" value="F:DNA binding"/>
    <property type="evidence" value="ECO:0007669"/>
    <property type="project" value="UniProtKB-KW"/>
</dbReference>
<dbReference type="InterPro" id="IPR010982">
    <property type="entry name" value="Lambda_DNA-bd_dom_sf"/>
</dbReference>
<dbReference type="InterPro" id="IPR001387">
    <property type="entry name" value="Cro/C1-type_HTH"/>
</dbReference>
<dbReference type="CDD" id="cd00093">
    <property type="entry name" value="HTH_XRE"/>
    <property type="match status" value="1"/>
</dbReference>
<dbReference type="CDD" id="cd02209">
    <property type="entry name" value="cupin_XRE_C"/>
    <property type="match status" value="1"/>
</dbReference>
<keyword evidence="1" id="KW-0238">DNA-binding</keyword>
<feature type="domain" description="HTH cro/C1-type" evidence="2">
    <location>
        <begin position="11"/>
        <end position="65"/>
    </location>
</feature>
<organism evidence="3 4">
    <name type="scientific">Ferrimicrobium acidiphilum DSM 19497</name>
    <dbReference type="NCBI Taxonomy" id="1121877"/>
    <lineage>
        <taxon>Bacteria</taxon>
        <taxon>Bacillati</taxon>
        <taxon>Actinomycetota</taxon>
        <taxon>Acidimicrobiia</taxon>
        <taxon>Acidimicrobiales</taxon>
        <taxon>Acidimicrobiaceae</taxon>
        <taxon>Ferrimicrobium</taxon>
    </lineage>
</organism>
<protein>
    <submittedName>
        <fullName evidence="3">HTH-type transcriptional regulator PuuR</fullName>
    </submittedName>
</protein>
<dbReference type="RefSeq" id="WP_052565707.1">
    <property type="nucleotide sequence ID" value="NZ_JQKF01000008.1"/>
</dbReference>
<dbReference type="Pfam" id="PF01381">
    <property type="entry name" value="HTH_3"/>
    <property type="match status" value="1"/>
</dbReference>
<dbReference type="GO" id="GO:0003700">
    <property type="term" value="F:DNA-binding transcription factor activity"/>
    <property type="evidence" value="ECO:0007669"/>
    <property type="project" value="TreeGrafter"/>
</dbReference>
<dbReference type="GeneID" id="78372373"/>
<dbReference type="STRING" id="1121877.FEAC_11390"/>
<dbReference type="SUPFAM" id="SSF51182">
    <property type="entry name" value="RmlC-like cupins"/>
    <property type="match status" value="1"/>
</dbReference>
<keyword evidence="4" id="KW-1185">Reference proteome</keyword>
<sequence>MSKGYPIGPRLLKAREASGLSLSDVAGKTELSKGFLSRVERGLVSPSVDSLIAICEVVGLSMEELFAKPAYQITRASERQRAVLPGEMIIDTLLTSSTEKHVTVIETTAGPTGTGGDALYSMPTECEVCYVVSGSIEFILDGEVLLLASGDALTFNGTTPHTWCNVSATEDVRILWVLAPALPNPWIKGTIVGPREIPI</sequence>
<reference evidence="3 4" key="1">
    <citation type="submission" date="2015-01" db="EMBL/GenBank/DDBJ databases">
        <title>Draft genome of the acidophilic iron oxidizer Ferrimicrobium acidiphilum strain T23.</title>
        <authorList>
            <person name="Poehlein A."/>
            <person name="Eisen S."/>
            <person name="Schloemann M."/>
            <person name="Johnson B.D."/>
            <person name="Daniel R."/>
            <person name="Muehling M."/>
        </authorList>
    </citation>
    <scope>NUCLEOTIDE SEQUENCE [LARGE SCALE GENOMIC DNA]</scope>
    <source>
        <strain evidence="3 4">T23</strain>
    </source>
</reference>
<dbReference type="AlphaFoldDB" id="A0A0D8FUP9"/>
<dbReference type="Pfam" id="PF07883">
    <property type="entry name" value="Cupin_2"/>
    <property type="match status" value="1"/>
</dbReference>
<dbReference type="EMBL" id="JXUW01000008">
    <property type="protein sequence ID" value="KJE77013.1"/>
    <property type="molecule type" value="Genomic_DNA"/>
</dbReference>
<evidence type="ECO:0000313" key="3">
    <source>
        <dbReference type="EMBL" id="KJE77013.1"/>
    </source>
</evidence>
<dbReference type="OrthoDB" id="9814751at2"/>
<dbReference type="InterPro" id="IPR050807">
    <property type="entry name" value="TransReg_Diox_bact_type"/>
</dbReference>
<evidence type="ECO:0000259" key="2">
    <source>
        <dbReference type="PROSITE" id="PS50943"/>
    </source>
</evidence>
<dbReference type="PANTHER" id="PTHR46797">
    <property type="entry name" value="HTH-TYPE TRANSCRIPTIONAL REGULATOR"/>
    <property type="match status" value="1"/>
</dbReference>
<accession>A0A0D8FUP9</accession>
<dbReference type="Gene3D" id="1.10.260.40">
    <property type="entry name" value="lambda repressor-like DNA-binding domains"/>
    <property type="match status" value="1"/>
</dbReference>
<dbReference type="InterPro" id="IPR014710">
    <property type="entry name" value="RmlC-like_jellyroll"/>
</dbReference>